<evidence type="ECO:0008006" key="4">
    <source>
        <dbReference type="Google" id="ProtNLM"/>
    </source>
</evidence>
<dbReference type="Proteomes" id="UP000223472">
    <property type="component" value="Unassembled WGS sequence"/>
</dbReference>
<feature type="compositionally biased region" description="Polar residues" evidence="1">
    <location>
        <begin position="30"/>
        <end position="39"/>
    </location>
</feature>
<feature type="region of interest" description="Disordered" evidence="1">
    <location>
        <begin position="22"/>
        <end position="42"/>
    </location>
</feature>
<accession>A0A2B6SFJ2</accession>
<dbReference type="Pfam" id="PF12639">
    <property type="entry name" value="Colicin-DNase"/>
    <property type="match status" value="1"/>
</dbReference>
<proteinExistence type="predicted"/>
<protein>
    <recommendedName>
        <fullName evidence="4">HNH endonuclease</fullName>
    </recommendedName>
</protein>
<dbReference type="EMBL" id="NVIY01000004">
    <property type="protein sequence ID" value="PGD39722.1"/>
    <property type="molecule type" value="Genomic_DNA"/>
</dbReference>
<evidence type="ECO:0000313" key="2">
    <source>
        <dbReference type="EMBL" id="PGD39722.1"/>
    </source>
</evidence>
<gene>
    <name evidence="2" type="ORF">COM27_01910</name>
</gene>
<name>A0A2B6SFJ2_9BACI</name>
<dbReference type="AlphaFoldDB" id="A0A2B6SFJ2"/>
<reference evidence="2 3" key="1">
    <citation type="submission" date="2017-09" db="EMBL/GenBank/DDBJ databases">
        <title>Large-scale bioinformatics analysis of Bacillus genomes uncovers conserved roles of natural products in bacterial physiology.</title>
        <authorList>
            <consortium name="Agbiome Team Llc"/>
            <person name="Bleich R.M."/>
            <person name="Grubbs K.J."/>
            <person name="Santa Maria K.C."/>
            <person name="Allen S.E."/>
            <person name="Farag S."/>
            <person name="Shank E.A."/>
            <person name="Bowers A."/>
        </authorList>
    </citation>
    <scope>NUCLEOTIDE SEQUENCE [LARGE SCALE GENOMIC DNA]</scope>
    <source>
        <strain evidence="2 3">AFS065610</strain>
    </source>
</reference>
<evidence type="ECO:0000313" key="3">
    <source>
        <dbReference type="Proteomes" id="UP000223472"/>
    </source>
</evidence>
<dbReference type="RefSeq" id="WP_098707269.1">
    <property type="nucleotide sequence ID" value="NZ_NVIY01000004.1"/>
</dbReference>
<evidence type="ECO:0000256" key="1">
    <source>
        <dbReference type="SAM" id="MobiDB-lite"/>
    </source>
</evidence>
<sequence>MSLIASLVSEVRGGKIDEVKEISPLEKQNDMPTTYQSDVELSKKDSENDRYIICRNESLEGDRHPITGIEFEKAVVEIPDGSKVEGVFPKFESLFDAQLDESQYEDSDARQFKEANSQLKDAVENNPDIRGQFTEEQLEQIEAGDTPEGYVWHHSENPGTLQLVDTTVHAQTGHTGGRSIWGGGNENR</sequence>
<comment type="caution">
    <text evidence="2">The sequence shown here is derived from an EMBL/GenBank/DDBJ whole genome shotgun (WGS) entry which is preliminary data.</text>
</comment>
<organism evidence="2 3">
    <name type="scientific">Bacillus wiedmannii</name>
    <dbReference type="NCBI Taxonomy" id="1890302"/>
    <lineage>
        <taxon>Bacteria</taxon>
        <taxon>Bacillati</taxon>
        <taxon>Bacillota</taxon>
        <taxon>Bacilli</taxon>
        <taxon>Bacillales</taxon>
        <taxon>Bacillaceae</taxon>
        <taxon>Bacillus</taxon>
        <taxon>Bacillus cereus group</taxon>
    </lineage>
</organism>